<keyword evidence="6" id="KW-1185">Reference proteome</keyword>
<feature type="compositionally biased region" description="Acidic residues" evidence="2">
    <location>
        <begin position="517"/>
        <end position="531"/>
    </location>
</feature>
<evidence type="ECO:0000256" key="2">
    <source>
        <dbReference type="SAM" id="MobiDB-lite"/>
    </source>
</evidence>
<reference evidence="5 6" key="2">
    <citation type="journal article" date="2017" name="Sci. Rep.">
        <title>Ant-infecting Ophiocordyceps genomes reveal a high diversity of potential behavioral manipulation genes and a possible major role for enterotoxins.</title>
        <authorList>
            <person name="de Bekker C."/>
            <person name="Ohm R.A."/>
            <person name="Evans H.C."/>
            <person name="Brachmann A."/>
            <person name="Hughes D.P."/>
        </authorList>
    </citation>
    <scope>NUCLEOTIDE SEQUENCE [LARGE SCALE GENOMIC DNA]</scope>
    <source>
        <strain evidence="5 6">SC16a</strain>
    </source>
</reference>
<dbReference type="AlphaFoldDB" id="A0A2A9P744"/>
<protein>
    <recommendedName>
        <fullName evidence="4">Sulfatase N-terminal domain-containing protein</fullName>
    </recommendedName>
</protein>
<feature type="transmembrane region" description="Helical" evidence="3">
    <location>
        <begin position="249"/>
        <end position="270"/>
    </location>
</feature>
<dbReference type="STRING" id="268505.A0A2A9P744"/>
<gene>
    <name evidence="5" type="ORF">XA68_15961</name>
</gene>
<evidence type="ECO:0000256" key="1">
    <source>
        <dbReference type="ARBA" id="ARBA00008779"/>
    </source>
</evidence>
<dbReference type="InterPro" id="IPR017850">
    <property type="entry name" value="Alkaline_phosphatase_core_sf"/>
</dbReference>
<feature type="region of interest" description="Disordered" evidence="2">
    <location>
        <begin position="210"/>
        <end position="230"/>
    </location>
</feature>
<evidence type="ECO:0000259" key="4">
    <source>
        <dbReference type="Pfam" id="PF00884"/>
    </source>
</evidence>
<comment type="similarity">
    <text evidence="1">Belongs to the sulfatase family.</text>
</comment>
<organism evidence="5 6">
    <name type="scientific">Ophiocordyceps unilateralis</name>
    <name type="common">Zombie-ant fungus</name>
    <name type="synonym">Torrubia unilateralis</name>
    <dbReference type="NCBI Taxonomy" id="268505"/>
    <lineage>
        <taxon>Eukaryota</taxon>
        <taxon>Fungi</taxon>
        <taxon>Dikarya</taxon>
        <taxon>Ascomycota</taxon>
        <taxon>Pezizomycotina</taxon>
        <taxon>Sordariomycetes</taxon>
        <taxon>Hypocreomycetidae</taxon>
        <taxon>Hypocreales</taxon>
        <taxon>Ophiocordycipitaceae</taxon>
        <taxon>Ophiocordyceps</taxon>
    </lineage>
</organism>
<feature type="transmembrane region" description="Helical" evidence="3">
    <location>
        <begin position="139"/>
        <end position="169"/>
    </location>
</feature>
<accession>A0A2A9P744</accession>
<comment type="caution">
    <text evidence="5">The sequence shown here is derived from an EMBL/GenBank/DDBJ whole genome shotgun (WGS) entry which is preliminary data.</text>
</comment>
<feature type="compositionally biased region" description="Basic and acidic residues" evidence="2">
    <location>
        <begin position="506"/>
        <end position="516"/>
    </location>
</feature>
<evidence type="ECO:0000256" key="3">
    <source>
        <dbReference type="SAM" id="Phobius"/>
    </source>
</evidence>
<dbReference type="InterPro" id="IPR000917">
    <property type="entry name" value="Sulfatase_N"/>
</dbReference>
<feature type="region of interest" description="Disordered" evidence="2">
    <location>
        <begin position="505"/>
        <end position="535"/>
    </location>
</feature>
<dbReference type="Gene3D" id="3.40.720.10">
    <property type="entry name" value="Alkaline Phosphatase, subunit A"/>
    <property type="match status" value="1"/>
</dbReference>
<evidence type="ECO:0000313" key="5">
    <source>
        <dbReference type="EMBL" id="PFH56811.1"/>
    </source>
</evidence>
<feature type="compositionally biased region" description="Acidic residues" evidence="2">
    <location>
        <begin position="210"/>
        <end position="223"/>
    </location>
</feature>
<proteinExistence type="inferred from homology"/>
<feature type="transmembrane region" description="Helical" evidence="3">
    <location>
        <begin position="94"/>
        <end position="119"/>
    </location>
</feature>
<feature type="transmembrane region" description="Helical" evidence="3">
    <location>
        <begin position="60"/>
        <end position="82"/>
    </location>
</feature>
<keyword evidence="3" id="KW-1133">Transmembrane helix</keyword>
<keyword evidence="3" id="KW-0472">Membrane</keyword>
<keyword evidence="3" id="KW-0812">Transmembrane</keyword>
<dbReference type="OrthoDB" id="103349at2759"/>
<dbReference type="GO" id="GO:0004065">
    <property type="term" value="F:arylsulfatase activity"/>
    <property type="evidence" value="ECO:0007669"/>
    <property type="project" value="TreeGrafter"/>
</dbReference>
<dbReference type="InterPro" id="IPR050738">
    <property type="entry name" value="Sulfatase"/>
</dbReference>
<dbReference type="Proteomes" id="UP000037136">
    <property type="component" value="Unassembled WGS sequence"/>
</dbReference>
<evidence type="ECO:0000313" key="6">
    <source>
        <dbReference type="Proteomes" id="UP000037136"/>
    </source>
</evidence>
<name>A0A2A9P744_OPHUN</name>
<dbReference type="PANTHER" id="PTHR42693">
    <property type="entry name" value="ARYLSULFATASE FAMILY MEMBER"/>
    <property type="match status" value="1"/>
</dbReference>
<dbReference type="Pfam" id="PF00884">
    <property type="entry name" value="Sulfatase"/>
    <property type="match status" value="1"/>
</dbReference>
<reference evidence="5 6" key="1">
    <citation type="journal article" date="2015" name="BMC Genomics">
        <title>Gene expression during zombie ant biting behavior reflects the complexity underlying fungal parasitic behavioral manipulation.</title>
        <authorList>
            <person name="de Bekker C."/>
            <person name="Ohm R.A."/>
            <person name="Loreto R.G."/>
            <person name="Sebastian A."/>
            <person name="Albert I."/>
            <person name="Merrow M."/>
            <person name="Brachmann A."/>
            <person name="Hughes D.P."/>
        </authorList>
    </citation>
    <scope>NUCLEOTIDE SEQUENCE [LARGE SCALE GENOMIC DNA]</scope>
    <source>
        <strain evidence="5 6">SC16a</strain>
    </source>
</reference>
<sequence length="888" mass="98022">MAFVSTFSPARFIGRRLLLLANVARFADRRFALALAAVSVYASKLVHVYAHADALPAHALLLWGPSLFAQDTLLVLGLRLLFDARLPAPVRGAATAAATVIAVFVTMLAGISISFFTVAGLELHWRNVGAAADASAWRMLLTGLLSMCLVLVALVLLAGLLQAVCFLVAGMALDMLRWPLTLLPASVRGFGSHLGTGSGSGYRHLLSQHEDDDDEEGDYDDDGSSTAELGLKSAPAPEVGLTLTIPRRLLATLYILVGLSLLVQTATYLLRPTDSSLVFMSWTLPLLPLVELALSSPALARLRGGGTDSLNSNVTALADPPPMSWLPADKQLKGFYDWYFPDRQHYNADRDPIRVSNLERAPLPELRTALRKLRIRHVVLLELETIRKDVFPLKRDGSIWRRLANGSDSGQLSAEAERRLSTLTPMANLLTGDYDDGFEHEEQPRRGGINFVNAHTSSTYTLKSLTATLCGLTPLITDWNLEYQNHIYQPCLPHVFEAMSQLEGIKPPRNDTKSEGGSDDDEDDDDEDDNDFTSYPWRSTYMQSVTSTFDKQAALMTALGFQPGTVIDKEYLRSRAAKFGPSNVTDNNYFGMPEVALDDYIRDAFSQARRKNERVFLSHLTSTTHHDWKLPTDEKYVPLTDDSELDSLSHYINCVGYDDRWLGRILDIIREEGAEDETLVILLGDHGLSNVELGSVSSYGSGNIGNFHVPLVLSHPRLPVIDVDDAVSSIQVLPTVLDLLIESGSLSPSQTDAARDLIANYEGQSLIRPQLNGPSRAGLGSWQFSLINPGGTMLAVRERGRPGWRLIVPVIDNVSWRFTDSESSPHEEETVVAFDLDVFLSDVELMHGQEAAKWVRKAAAVTSWYVDENMERWRFGGKRPKKEPKTTP</sequence>
<feature type="domain" description="Sulfatase N-terminal" evidence="4">
    <location>
        <begin position="446"/>
        <end position="740"/>
    </location>
</feature>
<dbReference type="PANTHER" id="PTHR42693:SF32">
    <property type="entry name" value="SULFATASE DOMAIN PROTEIN (AFU_ORTHOLOGUE AFUA_2G17610)"/>
    <property type="match status" value="1"/>
</dbReference>
<dbReference type="SUPFAM" id="SSF53649">
    <property type="entry name" value="Alkaline phosphatase-like"/>
    <property type="match status" value="1"/>
</dbReference>
<dbReference type="EMBL" id="LAZP02000504">
    <property type="protein sequence ID" value="PFH56811.1"/>
    <property type="molecule type" value="Genomic_DNA"/>
</dbReference>